<dbReference type="Proteomes" id="UP001627154">
    <property type="component" value="Unassembled WGS sequence"/>
</dbReference>
<gene>
    <name evidence="1" type="ORF">TKK_010050</name>
</gene>
<accession>A0ABD2WRY9</accession>
<sequence length="99" mass="11391">MCVLGYGAKYLCSAMEQNCLCSAVERRYVFARQEYRVFLCSAVELTCVCSTRVSSLFVLGCGVKMCVLDKDIESFWFARIRYRVFLCSTRMSSLFDLLE</sequence>
<evidence type="ECO:0000313" key="2">
    <source>
        <dbReference type="Proteomes" id="UP001627154"/>
    </source>
</evidence>
<keyword evidence="2" id="KW-1185">Reference proteome</keyword>
<name>A0ABD2WRY9_9HYME</name>
<organism evidence="1 2">
    <name type="scientific">Trichogramma kaykai</name>
    <dbReference type="NCBI Taxonomy" id="54128"/>
    <lineage>
        <taxon>Eukaryota</taxon>
        <taxon>Metazoa</taxon>
        <taxon>Ecdysozoa</taxon>
        <taxon>Arthropoda</taxon>
        <taxon>Hexapoda</taxon>
        <taxon>Insecta</taxon>
        <taxon>Pterygota</taxon>
        <taxon>Neoptera</taxon>
        <taxon>Endopterygota</taxon>
        <taxon>Hymenoptera</taxon>
        <taxon>Apocrita</taxon>
        <taxon>Proctotrupomorpha</taxon>
        <taxon>Chalcidoidea</taxon>
        <taxon>Trichogrammatidae</taxon>
        <taxon>Trichogramma</taxon>
    </lineage>
</organism>
<reference evidence="1 2" key="1">
    <citation type="journal article" date="2024" name="bioRxiv">
        <title>A reference genome for Trichogramma kaykai: A tiny desert-dwelling parasitoid wasp with competing sex-ratio distorters.</title>
        <authorList>
            <person name="Culotta J."/>
            <person name="Lindsey A.R."/>
        </authorList>
    </citation>
    <scope>NUCLEOTIDE SEQUENCE [LARGE SCALE GENOMIC DNA]</scope>
    <source>
        <strain evidence="1 2">KSX58</strain>
    </source>
</reference>
<dbReference type="AlphaFoldDB" id="A0ABD2WRY9"/>
<protein>
    <submittedName>
        <fullName evidence="1">Uncharacterized protein</fullName>
    </submittedName>
</protein>
<proteinExistence type="predicted"/>
<evidence type="ECO:0000313" key="1">
    <source>
        <dbReference type="EMBL" id="KAL3395888.1"/>
    </source>
</evidence>
<comment type="caution">
    <text evidence="1">The sequence shown here is derived from an EMBL/GenBank/DDBJ whole genome shotgun (WGS) entry which is preliminary data.</text>
</comment>
<dbReference type="EMBL" id="JBJJXI010000076">
    <property type="protein sequence ID" value="KAL3395888.1"/>
    <property type="molecule type" value="Genomic_DNA"/>
</dbReference>